<sequence length="327" mass="37174">MPSLKSLPFDVFLLISRHLDRSDLLNLLSTCTHLLSLLFPLLSRELCLESWNSLHTLFPEFLIDGDTRGGIAFVQALNDRNCALPSVQLQPYLRPLDLTSIRTIRICKSSPKGEWHCNDALAKLLSLCPNAHSLELCLTGSSGPFSLFRGMDQITSLTVHSRPRLPELMPIQPFYIEDIQQFKSLSYLSIDSFMLHGREYSQVSCLSAINSLHLYNVTWEYPTSLLIFKSLDDLHLVYSKNPGPLPRTFLLSERFKHFLSTVHPTIHSLFLYINTDFAFQPPWILTNQHSSPIKIRFLSITSNIVTKIHPPCLLDVKQITNSLSADL</sequence>
<dbReference type="InterPro" id="IPR001810">
    <property type="entry name" value="F-box_dom"/>
</dbReference>
<reference evidence="3" key="1">
    <citation type="submission" date="2016-02" db="EMBL/GenBank/DDBJ databases">
        <title>Comparative genomics of biotechnologically important yeasts.</title>
        <authorList>
            <consortium name="DOE Joint Genome Institute"/>
            <person name="Riley R."/>
            <person name="Haridas S."/>
            <person name="Wolfe K.H."/>
            <person name="Lopes M.R."/>
            <person name="Hittinger C.T."/>
            <person name="Goker M."/>
            <person name="Salamov A."/>
            <person name="Wisecaver J."/>
            <person name="Long T.M."/>
            <person name="Aerts A.L."/>
            <person name="Barry K."/>
            <person name="Choi C."/>
            <person name="Clum A."/>
            <person name="Coughlan A.Y."/>
            <person name="Deshpande S."/>
            <person name="Douglass A.P."/>
            <person name="Hanson S.J."/>
            <person name="Klenk H.-P."/>
            <person name="Labutti K."/>
            <person name="Lapidus A."/>
            <person name="Lindquist E."/>
            <person name="Lipzen A."/>
            <person name="Meier-Kolthoff J.P."/>
            <person name="Ohm R.A."/>
            <person name="Otillar R.P."/>
            <person name="Pangilinan J."/>
            <person name="Peng Y."/>
            <person name="Rokas A."/>
            <person name="Rosa C.A."/>
            <person name="Scheuner C."/>
            <person name="Sibirny A.A."/>
            <person name="Slot J.C."/>
            <person name="Stielow J.B."/>
            <person name="Sun H."/>
            <person name="Kurtzman C.P."/>
            <person name="Blackwell M."/>
            <person name="Jeffries T.W."/>
            <person name="Grigoriev I.V."/>
        </authorList>
    </citation>
    <scope>NUCLEOTIDE SEQUENCE [LARGE SCALE GENOMIC DNA]</scope>
    <source>
        <strain evidence="3">NRRL Y-17796</strain>
    </source>
</reference>
<dbReference type="Proteomes" id="UP000095023">
    <property type="component" value="Unassembled WGS sequence"/>
</dbReference>
<dbReference type="OrthoDB" id="4073795at2759"/>
<dbReference type="InterPro" id="IPR036047">
    <property type="entry name" value="F-box-like_dom_sf"/>
</dbReference>
<evidence type="ECO:0000259" key="1">
    <source>
        <dbReference type="PROSITE" id="PS50181"/>
    </source>
</evidence>
<organism evidence="2 3">
    <name type="scientific">Tortispora caseinolytica NRRL Y-17796</name>
    <dbReference type="NCBI Taxonomy" id="767744"/>
    <lineage>
        <taxon>Eukaryota</taxon>
        <taxon>Fungi</taxon>
        <taxon>Dikarya</taxon>
        <taxon>Ascomycota</taxon>
        <taxon>Saccharomycotina</taxon>
        <taxon>Trigonopsidomycetes</taxon>
        <taxon>Trigonopsidales</taxon>
        <taxon>Trigonopsidaceae</taxon>
        <taxon>Tortispora</taxon>
    </lineage>
</organism>
<gene>
    <name evidence="2" type="ORF">CANCADRAFT_2655</name>
</gene>
<keyword evidence="3" id="KW-1185">Reference proteome</keyword>
<accession>A0A1E4TGV6</accession>
<feature type="domain" description="F-box" evidence="1">
    <location>
        <begin position="1"/>
        <end position="54"/>
    </location>
</feature>
<dbReference type="PROSITE" id="PS50181">
    <property type="entry name" value="FBOX"/>
    <property type="match status" value="1"/>
</dbReference>
<proteinExistence type="predicted"/>
<dbReference type="AlphaFoldDB" id="A0A1E4TGV6"/>
<dbReference type="SUPFAM" id="SSF81383">
    <property type="entry name" value="F-box domain"/>
    <property type="match status" value="1"/>
</dbReference>
<evidence type="ECO:0000313" key="2">
    <source>
        <dbReference type="EMBL" id="ODV90937.1"/>
    </source>
</evidence>
<dbReference type="EMBL" id="KV453842">
    <property type="protein sequence ID" value="ODV90937.1"/>
    <property type="molecule type" value="Genomic_DNA"/>
</dbReference>
<protein>
    <recommendedName>
        <fullName evidence="1">F-box domain-containing protein</fullName>
    </recommendedName>
</protein>
<name>A0A1E4TGV6_9ASCO</name>
<evidence type="ECO:0000313" key="3">
    <source>
        <dbReference type="Proteomes" id="UP000095023"/>
    </source>
</evidence>